<proteinExistence type="predicted"/>
<reference evidence="2" key="1">
    <citation type="journal article" date="2009" name="Rice">
        <title>De Novo Next Generation Sequencing of Plant Genomes.</title>
        <authorList>
            <person name="Rounsley S."/>
            <person name="Marri P.R."/>
            <person name="Yu Y."/>
            <person name="He R."/>
            <person name="Sisneros N."/>
            <person name="Goicoechea J.L."/>
            <person name="Lee S.J."/>
            <person name="Angelova A."/>
            <person name="Kudrna D."/>
            <person name="Luo M."/>
            <person name="Affourtit J."/>
            <person name="Desany B."/>
            <person name="Knight J."/>
            <person name="Niazi F."/>
            <person name="Egholm M."/>
            <person name="Wing R.A."/>
        </authorList>
    </citation>
    <scope>NUCLEOTIDE SEQUENCE [LARGE SCALE GENOMIC DNA]</scope>
    <source>
        <strain evidence="2">cv. IRGC 105608</strain>
    </source>
</reference>
<dbReference type="Proteomes" id="UP000026960">
    <property type="component" value="Chromosome 12"/>
</dbReference>
<reference evidence="2" key="2">
    <citation type="submission" date="2015-03" db="UniProtKB">
        <authorList>
            <consortium name="EnsemblPlants"/>
        </authorList>
    </citation>
    <scope>IDENTIFICATION</scope>
</reference>
<keyword evidence="3" id="KW-1185">Reference proteome</keyword>
<dbReference type="AlphaFoldDB" id="A0A0D3HQY3"/>
<dbReference type="PaxDb" id="65489-OBART12G01550.1"/>
<feature type="compositionally biased region" description="Basic and acidic residues" evidence="1">
    <location>
        <begin position="331"/>
        <end position="350"/>
    </location>
</feature>
<evidence type="ECO:0000256" key="1">
    <source>
        <dbReference type="SAM" id="MobiDB-lite"/>
    </source>
</evidence>
<organism evidence="2">
    <name type="scientific">Oryza barthii</name>
    <dbReference type="NCBI Taxonomy" id="65489"/>
    <lineage>
        <taxon>Eukaryota</taxon>
        <taxon>Viridiplantae</taxon>
        <taxon>Streptophyta</taxon>
        <taxon>Embryophyta</taxon>
        <taxon>Tracheophyta</taxon>
        <taxon>Spermatophyta</taxon>
        <taxon>Magnoliopsida</taxon>
        <taxon>Liliopsida</taxon>
        <taxon>Poales</taxon>
        <taxon>Poaceae</taxon>
        <taxon>BOP clade</taxon>
        <taxon>Oryzoideae</taxon>
        <taxon>Oryzeae</taxon>
        <taxon>Oryzinae</taxon>
        <taxon>Oryza</taxon>
    </lineage>
</organism>
<evidence type="ECO:0000313" key="3">
    <source>
        <dbReference type="Proteomes" id="UP000026960"/>
    </source>
</evidence>
<feature type="region of interest" description="Disordered" evidence="1">
    <location>
        <begin position="372"/>
        <end position="494"/>
    </location>
</feature>
<evidence type="ECO:0000313" key="2">
    <source>
        <dbReference type="EnsemblPlants" id="OBART12G01550.1"/>
    </source>
</evidence>
<feature type="region of interest" description="Disordered" evidence="1">
    <location>
        <begin position="319"/>
        <end position="353"/>
    </location>
</feature>
<sequence length="540" mass="57929">MEKRRGCRRRLTLAPTVSLDISPEQEESMAAPQSIAGDCLDSEETTRGASPASSLGTSYPKRRFSAPTKFLADEPLCTPKSQPFGSRFWVLGSEDNSESEVEELEEGGVEQGVESEEILEGDFIQRALRVGFTVDEVVAAGESLLCLSSSRKARSVSNLARTRKGRRAEVVVDAVISNRARCKPWRGPLPKARPSQQCTFEDYLFAALEKNSARDLRPAVLCPAGKSLLLAGGTQANLEEVDGDCFFSNEGGQEDIVILAANPSGGSWSGVITTRRFGLGQKLITPLGRLLSRAGSYKWATQRKANGCFCYEEEAMQQTTLTDQSTRKKSNQREGGHEGDSGGSKVEGKNKAAAMAWRGDGGGGCWGYGAQGGDGASRHRRDGEEGWFGGNLGFAPGTGPPGNRGRFHPRGARSFGRRGGFVGRPGRQLDGWKNRGFGGQQQHGRFQSRGLHNQQQHSQALGRLGSRGSSGVKGDKDGKGEAGGSGGTMGAKADATLGEGSVRIGDMAVGKNKAMGRQIWRRRFSKGSGNFRYGDEKRVK</sequence>
<dbReference type="Gramene" id="OBART12G01550.1">
    <property type="protein sequence ID" value="OBART12G01550.1"/>
    <property type="gene ID" value="OBART12G01550"/>
</dbReference>
<feature type="compositionally biased region" description="Low complexity" evidence="1">
    <location>
        <begin position="461"/>
        <end position="472"/>
    </location>
</feature>
<protein>
    <submittedName>
        <fullName evidence="2">Uncharacterized protein</fullName>
    </submittedName>
</protein>
<name>A0A0D3HQY3_9ORYZ</name>
<accession>A0A0D3HQY3</accession>
<dbReference type="EnsemblPlants" id="OBART12G01550.1">
    <property type="protein sequence ID" value="OBART12G01550.1"/>
    <property type="gene ID" value="OBART12G01550"/>
</dbReference>
<feature type="region of interest" description="Disordered" evidence="1">
    <location>
        <begin position="16"/>
        <end position="60"/>
    </location>
</feature>
<dbReference type="HOGENOM" id="CLU_025831_0_0_1"/>
<dbReference type="STRING" id="65489.A0A0D3HQY3"/>
<feature type="compositionally biased region" description="Polar residues" evidence="1">
    <location>
        <begin position="47"/>
        <end position="57"/>
    </location>
</feature>